<proteinExistence type="predicted"/>
<dbReference type="EMBL" id="JACGWS010000011">
    <property type="protein sequence ID" value="MBC8756413.1"/>
    <property type="molecule type" value="Genomic_DNA"/>
</dbReference>
<protein>
    <submittedName>
        <fullName evidence="1">Uncharacterized protein</fullName>
    </submittedName>
</protein>
<evidence type="ECO:0000313" key="1">
    <source>
        <dbReference type="EMBL" id="MBC8756413.1"/>
    </source>
</evidence>
<dbReference type="Proteomes" id="UP000619238">
    <property type="component" value="Unassembled WGS sequence"/>
</dbReference>
<organism evidence="1 2">
    <name type="scientific">Kordia aestuariivivens</name>
    <dbReference type="NCBI Taxonomy" id="2759037"/>
    <lineage>
        <taxon>Bacteria</taxon>
        <taxon>Pseudomonadati</taxon>
        <taxon>Bacteroidota</taxon>
        <taxon>Flavobacteriia</taxon>
        <taxon>Flavobacteriales</taxon>
        <taxon>Flavobacteriaceae</taxon>
        <taxon>Kordia</taxon>
    </lineage>
</organism>
<comment type="caution">
    <text evidence="1">The sequence shown here is derived from an EMBL/GenBank/DDBJ whole genome shotgun (WGS) entry which is preliminary data.</text>
</comment>
<evidence type="ECO:0000313" key="2">
    <source>
        <dbReference type="Proteomes" id="UP000619238"/>
    </source>
</evidence>
<gene>
    <name evidence="1" type="ORF">H2O64_17185</name>
</gene>
<accession>A0ABR7QDC2</accession>
<dbReference type="RefSeq" id="WP_187563450.1">
    <property type="nucleotide sequence ID" value="NZ_JACGWS010000011.1"/>
</dbReference>
<reference evidence="1 2" key="1">
    <citation type="submission" date="2020-07" db="EMBL/GenBank/DDBJ databases">
        <title>Description of Kordia aestuariivivens sp. nov., isolated from a tidal flat.</title>
        <authorList>
            <person name="Park S."/>
            <person name="Yoon J.-H."/>
        </authorList>
    </citation>
    <scope>NUCLEOTIDE SEQUENCE [LARGE SCALE GENOMIC DNA]</scope>
    <source>
        <strain evidence="1 2">YSTF-M3</strain>
    </source>
</reference>
<name>A0ABR7QDC2_9FLAO</name>
<sequence length="114" mass="13472">MESVEKLYNYLNLKLPNSLVYEDLYNLYYSLFCTLDILPENLKSLKLTKEVLAKTFVKLATEKNITNFPNQHSSELLSINKIQNENYWIEQIAIFMRADKWPNHEIARKLIGTE</sequence>
<keyword evidence="2" id="KW-1185">Reference proteome</keyword>